<geneLocation type="plasmid" evidence="2 3">
    <name>pSTA7437.01</name>
</geneLocation>
<dbReference type="AlphaFoldDB" id="K9Y114"/>
<protein>
    <submittedName>
        <fullName evidence="2">Branched-chain amino acid transport</fullName>
    </submittedName>
</protein>
<feature type="transmembrane region" description="Helical" evidence="1">
    <location>
        <begin position="40"/>
        <end position="60"/>
    </location>
</feature>
<dbReference type="Proteomes" id="UP000010473">
    <property type="component" value="Plasmid pSTA7437.01"/>
</dbReference>
<dbReference type="RefSeq" id="WP_015211969.1">
    <property type="nucleotide sequence ID" value="NC_019765.1"/>
</dbReference>
<feature type="transmembrane region" description="Helical" evidence="1">
    <location>
        <begin position="66"/>
        <end position="99"/>
    </location>
</feature>
<dbReference type="OrthoDB" id="7870017at2"/>
<dbReference type="KEGG" id="scs:Sta7437_4603"/>
<keyword evidence="3" id="KW-1185">Reference proteome</keyword>
<keyword evidence="1" id="KW-1133">Transmembrane helix</keyword>
<evidence type="ECO:0000256" key="1">
    <source>
        <dbReference type="SAM" id="Phobius"/>
    </source>
</evidence>
<organism evidence="2 3">
    <name type="scientific">Stanieria cyanosphaera (strain ATCC 29371 / PCC 7437)</name>
    <dbReference type="NCBI Taxonomy" id="111780"/>
    <lineage>
        <taxon>Bacteria</taxon>
        <taxon>Bacillati</taxon>
        <taxon>Cyanobacteriota</taxon>
        <taxon>Cyanophyceae</taxon>
        <taxon>Pleurocapsales</taxon>
        <taxon>Dermocarpellaceae</taxon>
        <taxon>Stanieria</taxon>
    </lineage>
</organism>
<reference evidence="3" key="1">
    <citation type="journal article" date="2013" name="Proc. Natl. Acad. Sci. U.S.A.">
        <title>Improving the coverage of the cyanobacterial phylum using diversity-driven genome sequencing.</title>
        <authorList>
            <person name="Shih P.M."/>
            <person name="Wu D."/>
            <person name="Latifi A."/>
            <person name="Axen S.D."/>
            <person name="Fewer D.P."/>
            <person name="Talla E."/>
            <person name="Calteau A."/>
            <person name="Cai F."/>
            <person name="Tandeau de Marsac N."/>
            <person name="Rippka R."/>
            <person name="Herdman M."/>
            <person name="Sivonen K."/>
            <person name="Coursin T."/>
            <person name="Laurent T."/>
            <person name="Goodwin L."/>
            <person name="Nolan M."/>
            <person name="Davenport K.W."/>
            <person name="Han C.S."/>
            <person name="Rubin E.M."/>
            <person name="Eisen J.A."/>
            <person name="Woyke T."/>
            <person name="Gugger M."/>
            <person name="Kerfeld C.A."/>
        </authorList>
    </citation>
    <scope>NUCLEOTIDE SEQUENCE [LARGE SCALE GENOMIC DNA]</scope>
    <source>
        <strain evidence="3">ATCC 29371 / PCC 7437</strain>
        <plasmid evidence="3">Plasmid pSTA7437.01</plasmid>
    </source>
</reference>
<gene>
    <name evidence="2" type="ordered locus">Sta7437_4603</name>
</gene>
<dbReference type="HOGENOM" id="CLU_157896_2_2_3"/>
<dbReference type="InterPro" id="IPR008407">
    <property type="entry name" value="Brnchd-chn_aa_trnsp_AzlD"/>
</dbReference>
<accession>K9Y114</accession>
<keyword evidence="1" id="KW-0472">Membrane</keyword>
<keyword evidence="2" id="KW-0614">Plasmid</keyword>
<keyword evidence="1" id="KW-0812">Transmembrane</keyword>
<sequence>MNDKTILCLIVGMLLATWFSRLLPVAIVSRIKLSPFFESWLKGVPYAALGVLIFPGVISADPESSWTGIIGGMVALLFSLSRLPTFYAVVASVCAASIFKLMGSF</sequence>
<proteinExistence type="predicted"/>
<dbReference type="Pfam" id="PF05437">
    <property type="entry name" value="AzlD"/>
    <property type="match status" value="1"/>
</dbReference>
<evidence type="ECO:0000313" key="2">
    <source>
        <dbReference type="EMBL" id="AFZ38061.1"/>
    </source>
</evidence>
<dbReference type="EMBL" id="CP003654">
    <property type="protein sequence ID" value="AFZ38061.1"/>
    <property type="molecule type" value="Genomic_DNA"/>
</dbReference>
<feature type="transmembrane region" description="Helical" evidence="1">
    <location>
        <begin position="6"/>
        <end position="28"/>
    </location>
</feature>
<evidence type="ECO:0000313" key="3">
    <source>
        <dbReference type="Proteomes" id="UP000010473"/>
    </source>
</evidence>
<name>K9Y114_STAC7</name>